<comment type="caution">
    <text evidence="1">The sequence shown here is derived from an EMBL/GenBank/DDBJ whole genome shotgun (WGS) entry which is preliminary data.</text>
</comment>
<proteinExistence type="predicted"/>
<reference evidence="1 2" key="1">
    <citation type="submission" date="2024-12" db="EMBL/GenBank/DDBJ databases">
        <title>The unique morphological basis and parallel evolutionary history of personate flowers in Penstemon.</title>
        <authorList>
            <person name="Depatie T.H."/>
            <person name="Wessinger C.A."/>
        </authorList>
    </citation>
    <scope>NUCLEOTIDE SEQUENCE [LARGE SCALE GENOMIC DNA]</scope>
    <source>
        <strain evidence="1">WTNN_2</strain>
        <tissue evidence="1">Leaf</tissue>
    </source>
</reference>
<protein>
    <submittedName>
        <fullName evidence="1">Uncharacterized protein</fullName>
    </submittedName>
</protein>
<accession>A0ABD3SW79</accession>
<gene>
    <name evidence="1" type="ORF">ACJIZ3_017654</name>
</gene>
<keyword evidence="2" id="KW-1185">Reference proteome</keyword>
<dbReference type="Proteomes" id="UP001634393">
    <property type="component" value="Unassembled WGS sequence"/>
</dbReference>
<sequence length="156" mass="18574">MQASRIPNTLAGQQHRKFTFWTPQAKEMQAVLFLKAGSLFLCCFSESIWAWTMYSSILIAHIRTTFRLTFTSTWTEDEKDFGSVEIVRIVDVSFKWYSDLMLSLERSQLFNLFPIFWKMPRFESSVPLLEYKLFQGCLQIDLKSIYFFFFFMFKAL</sequence>
<dbReference type="EMBL" id="JBJXBP010000005">
    <property type="protein sequence ID" value="KAL3828852.1"/>
    <property type="molecule type" value="Genomic_DNA"/>
</dbReference>
<dbReference type="AlphaFoldDB" id="A0ABD3SW79"/>
<name>A0ABD3SW79_9LAMI</name>
<organism evidence="1 2">
    <name type="scientific">Penstemon smallii</name>
    <dbReference type="NCBI Taxonomy" id="265156"/>
    <lineage>
        <taxon>Eukaryota</taxon>
        <taxon>Viridiplantae</taxon>
        <taxon>Streptophyta</taxon>
        <taxon>Embryophyta</taxon>
        <taxon>Tracheophyta</taxon>
        <taxon>Spermatophyta</taxon>
        <taxon>Magnoliopsida</taxon>
        <taxon>eudicotyledons</taxon>
        <taxon>Gunneridae</taxon>
        <taxon>Pentapetalae</taxon>
        <taxon>asterids</taxon>
        <taxon>lamiids</taxon>
        <taxon>Lamiales</taxon>
        <taxon>Plantaginaceae</taxon>
        <taxon>Cheloneae</taxon>
        <taxon>Penstemon</taxon>
    </lineage>
</organism>
<evidence type="ECO:0000313" key="2">
    <source>
        <dbReference type="Proteomes" id="UP001634393"/>
    </source>
</evidence>
<evidence type="ECO:0000313" key="1">
    <source>
        <dbReference type="EMBL" id="KAL3828852.1"/>
    </source>
</evidence>